<dbReference type="Proteomes" id="UP000800036">
    <property type="component" value="Unassembled WGS sequence"/>
</dbReference>
<dbReference type="CDD" id="cd04301">
    <property type="entry name" value="NAT_SF"/>
    <property type="match status" value="1"/>
</dbReference>
<dbReference type="Pfam" id="PF00583">
    <property type="entry name" value="Acetyltransf_1"/>
    <property type="match status" value="1"/>
</dbReference>
<sequence length="185" mass="20706">MPQTSTNLPCNIRQATEDDLEALTTVELSATSIFGTIPALADLSSNHASPDQLRQWFSTGRIYIAEDNGKPVGYVSAVPMDAVLYIAEISTIPESQGKGIGSALIQTVFAYARECVQATKEQPRVSLTTYREVAWNAPFYRRRGFKEVDAEALGPKHVAKMTLDREERDLWRPGYTRCCMLWEEE</sequence>
<name>A0A6A5V7Q0_9PLEO</name>
<keyword evidence="2 4" id="KW-0012">Acyltransferase</keyword>
<dbReference type="InterPro" id="IPR016181">
    <property type="entry name" value="Acyl_CoA_acyltransferase"/>
</dbReference>
<dbReference type="AlphaFoldDB" id="A0A6A5V7Q0"/>
<dbReference type="Gene3D" id="3.40.630.30">
    <property type="match status" value="1"/>
</dbReference>
<proteinExistence type="predicted"/>
<dbReference type="PROSITE" id="PS51186">
    <property type="entry name" value="GNAT"/>
    <property type="match status" value="1"/>
</dbReference>
<keyword evidence="5" id="KW-1185">Reference proteome</keyword>
<keyword evidence="1 4" id="KW-0808">Transferase</keyword>
<evidence type="ECO:0000256" key="1">
    <source>
        <dbReference type="ARBA" id="ARBA00022679"/>
    </source>
</evidence>
<evidence type="ECO:0000259" key="3">
    <source>
        <dbReference type="PROSITE" id="PS51186"/>
    </source>
</evidence>
<protein>
    <submittedName>
        <fullName evidence="4">Acyl-CoA N-acyltransferase</fullName>
    </submittedName>
</protein>
<accession>A0A6A5V7Q0</accession>
<feature type="domain" description="N-acetyltransferase" evidence="3">
    <location>
        <begin position="10"/>
        <end position="166"/>
    </location>
</feature>
<dbReference type="EMBL" id="ML976689">
    <property type="protein sequence ID" value="KAF1972062.1"/>
    <property type="molecule type" value="Genomic_DNA"/>
</dbReference>
<dbReference type="InterPro" id="IPR000182">
    <property type="entry name" value="GNAT_dom"/>
</dbReference>
<dbReference type="GO" id="GO:0016747">
    <property type="term" value="F:acyltransferase activity, transferring groups other than amino-acyl groups"/>
    <property type="evidence" value="ECO:0007669"/>
    <property type="project" value="InterPro"/>
</dbReference>
<organism evidence="4 5">
    <name type="scientific">Bimuria novae-zelandiae CBS 107.79</name>
    <dbReference type="NCBI Taxonomy" id="1447943"/>
    <lineage>
        <taxon>Eukaryota</taxon>
        <taxon>Fungi</taxon>
        <taxon>Dikarya</taxon>
        <taxon>Ascomycota</taxon>
        <taxon>Pezizomycotina</taxon>
        <taxon>Dothideomycetes</taxon>
        <taxon>Pleosporomycetidae</taxon>
        <taxon>Pleosporales</taxon>
        <taxon>Massarineae</taxon>
        <taxon>Didymosphaeriaceae</taxon>
        <taxon>Bimuria</taxon>
    </lineage>
</organism>
<evidence type="ECO:0000256" key="2">
    <source>
        <dbReference type="ARBA" id="ARBA00023315"/>
    </source>
</evidence>
<evidence type="ECO:0000313" key="5">
    <source>
        <dbReference type="Proteomes" id="UP000800036"/>
    </source>
</evidence>
<dbReference type="OrthoDB" id="2744543at2759"/>
<dbReference type="PANTHER" id="PTHR43800:SF1">
    <property type="entry name" value="PEPTIDYL-LYSINE N-ACETYLTRANSFERASE YJAB"/>
    <property type="match status" value="1"/>
</dbReference>
<dbReference type="PANTHER" id="PTHR43800">
    <property type="entry name" value="PEPTIDYL-LYSINE N-ACETYLTRANSFERASE YJAB"/>
    <property type="match status" value="1"/>
</dbReference>
<dbReference type="SUPFAM" id="SSF55729">
    <property type="entry name" value="Acyl-CoA N-acyltransferases (Nat)"/>
    <property type="match status" value="1"/>
</dbReference>
<gene>
    <name evidence="4" type="ORF">BU23DRAFT_555313</name>
</gene>
<evidence type="ECO:0000313" key="4">
    <source>
        <dbReference type="EMBL" id="KAF1972062.1"/>
    </source>
</evidence>
<reference evidence="4" key="1">
    <citation type="journal article" date="2020" name="Stud. Mycol.">
        <title>101 Dothideomycetes genomes: a test case for predicting lifestyles and emergence of pathogens.</title>
        <authorList>
            <person name="Haridas S."/>
            <person name="Albert R."/>
            <person name="Binder M."/>
            <person name="Bloem J."/>
            <person name="Labutti K."/>
            <person name="Salamov A."/>
            <person name="Andreopoulos B."/>
            <person name="Baker S."/>
            <person name="Barry K."/>
            <person name="Bills G."/>
            <person name="Bluhm B."/>
            <person name="Cannon C."/>
            <person name="Castanera R."/>
            <person name="Culley D."/>
            <person name="Daum C."/>
            <person name="Ezra D."/>
            <person name="Gonzalez J."/>
            <person name="Henrissat B."/>
            <person name="Kuo A."/>
            <person name="Liang C."/>
            <person name="Lipzen A."/>
            <person name="Lutzoni F."/>
            <person name="Magnuson J."/>
            <person name="Mondo S."/>
            <person name="Nolan M."/>
            <person name="Ohm R."/>
            <person name="Pangilinan J."/>
            <person name="Park H.-J."/>
            <person name="Ramirez L."/>
            <person name="Alfaro M."/>
            <person name="Sun H."/>
            <person name="Tritt A."/>
            <person name="Yoshinaga Y."/>
            <person name="Zwiers L.-H."/>
            <person name="Turgeon B."/>
            <person name="Goodwin S."/>
            <person name="Spatafora J."/>
            <person name="Crous P."/>
            <person name="Grigoriev I."/>
        </authorList>
    </citation>
    <scope>NUCLEOTIDE SEQUENCE</scope>
    <source>
        <strain evidence="4">CBS 107.79</strain>
    </source>
</reference>